<dbReference type="AlphaFoldDB" id="U6KWQ2"/>
<protein>
    <submittedName>
        <fullName evidence="2">Uncharacterized protein</fullName>
    </submittedName>
</protein>
<keyword evidence="3" id="KW-1185">Reference proteome</keyword>
<feature type="coiled-coil region" evidence="1">
    <location>
        <begin position="18"/>
        <end position="68"/>
    </location>
</feature>
<evidence type="ECO:0000313" key="2">
    <source>
        <dbReference type="EMBL" id="CDJ40789.1"/>
    </source>
</evidence>
<dbReference type="EMBL" id="HG675273">
    <property type="protein sequence ID" value="CDJ40789.1"/>
    <property type="molecule type" value="Genomic_DNA"/>
</dbReference>
<organism evidence="2 3">
    <name type="scientific">Eimeria tenella</name>
    <name type="common">Coccidian parasite</name>
    <dbReference type="NCBI Taxonomy" id="5802"/>
    <lineage>
        <taxon>Eukaryota</taxon>
        <taxon>Sar</taxon>
        <taxon>Alveolata</taxon>
        <taxon>Apicomplexa</taxon>
        <taxon>Conoidasida</taxon>
        <taxon>Coccidia</taxon>
        <taxon>Eucoccidiorida</taxon>
        <taxon>Eimeriorina</taxon>
        <taxon>Eimeriidae</taxon>
        <taxon>Eimeria</taxon>
    </lineage>
</organism>
<dbReference type="Proteomes" id="UP000030747">
    <property type="component" value="Unassembled WGS sequence"/>
</dbReference>
<reference evidence="2" key="2">
    <citation type="submission" date="2013-10" db="EMBL/GenBank/DDBJ databases">
        <authorList>
            <person name="Aslett M."/>
        </authorList>
    </citation>
    <scope>NUCLEOTIDE SEQUENCE [LARGE SCALE GENOMIC DNA]</scope>
    <source>
        <strain evidence="2">Houghton</strain>
    </source>
</reference>
<dbReference type="RefSeq" id="XP_013231539.1">
    <property type="nucleotide sequence ID" value="XM_013376085.1"/>
</dbReference>
<name>U6KWQ2_EIMTE</name>
<dbReference type="VEuPathDB" id="ToxoDB:ETH2_0717900"/>
<sequence length="87" mass="9678">MESRNTSSITGVCDLEEVDEAERQLNHQANRLRVYRTRRAAAIGGLILQQLLRRLAAKQQQAAITRLRSGGPAEGQLLNLAIQMLPK</sequence>
<evidence type="ECO:0000256" key="1">
    <source>
        <dbReference type="SAM" id="Coils"/>
    </source>
</evidence>
<dbReference type="VEuPathDB" id="ToxoDB:ETH_00039900"/>
<gene>
    <name evidence="2" type="ORF">ETH_00039900</name>
</gene>
<dbReference type="OrthoDB" id="354927at2759"/>
<accession>U6KWQ2</accession>
<dbReference type="GeneID" id="25257020"/>
<keyword evidence="1" id="KW-0175">Coiled coil</keyword>
<reference evidence="2" key="1">
    <citation type="submission" date="2013-10" db="EMBL/GenBank/DDBJ databases">
        <title>Genomic analysis of the causative agents of coccidiosis in chickens.</title>
        <authorList>
            <person name="Reid A.J."/>
            <person name="Blake D."/>
            <person name="Billington K."/>
            <person name="Browne H."/>
            <person name="Dunn M."/>
            <person name="Hung S."/>
            <person name="Kawahara F."/>
            <person name="Miranda-Saavedra D."/>
            <person name="Mourier T."/>
            <person name="Nagra H."/>
            <person name="Otto T.D."/>
            <person name="Rawlings N."/>
            <person name="Sanchez A."/>
            <person name="Sanders M."/>
            <person name="Subramaniam C."/>
            <person name="Tay Y."/>
            <person name="Dear P."/>
            <person name="Doerig C."/>
            <person name="Gruber A."/>
            <person name="Parkinson J."/>
            <person name="Shirley M."/>
            <person name="Wan K.L."/>
            <person name="Berriman M."/>
            <person name="Tomley F."/>
            <person name="Pain A."/>
        </authorList>
    </citation>
    <scope>NUCLEOTIDE SEQUENCE [LARGE SCALE GENOMIC DNA]</scope>
    <source>
        <strain evidence="2">Houghton</strain>
    </source>
</reference>
<evidence type="ECO:0000313" key="3">
    <source>
        <dbReference type="Proteomes" id="UP000030747"/>
    </source>
</evidence>
<proteinExistence type="predicted"/>